<dbReference type="EMBL" id="WJQU01000001">
    <property type="protein sequence ID" value="KAJ6649470.1"/>
    <property type="molecule type" value="Genomic_DNA"/>
</dbReference>
<feature type="coiled-coil region" evidence="4">
    <location>
        <begin position="36"/>
        <end position="70"/>
    </location>
</feature>
<evidence type="ECO:0000256" key="2">
    <source>
        <dbReference type="ARBA" id="ARBA00018687"/>
    </source>
</evidence>
<dbReference type="InterPro" id="IPR027417">
    <property type="entry name" value="P-loop_NTPase"/>
</dbReference>
<keyword evidence="6" id="KW-1185">Reference proteome</keyword>
<dbReference type="GO" id="GO:0000724">
    <property type="term" value="P:double-strand break repair via homologous recombination"/>
    <property type="evidence" value="ECO:0007669"/>
    <property type="project" value="TreeGrafter"/>
</dbReference>
<reference evidence="5" key="1">
    <citation type="submission" date="2022-07" db="EMBL/GenBank/DDBJ databases">
        <authorList>
            <person name="Trinca V."/>
            <person name="Uliana J.V.C."/>
            <person name="Torres T.T."/>
            <person name="Ward R.J."/>
            <person name="Monesi N."/>
        </authorList>
    </citation>
    <scope>NUCLEOTIDE SEQUENCE</scope>
    <source>
        <strain evidence="5">HSMRA1968</strain>
        <tissue evidence="5">Whole embryos</tissue>
    </source>
</reference>
<dbReference type="GO" id="GO:0003697">
    <property type="term" value="F:single-stranded DNA binding"/>
    <property type="evidence" value="ECO:0007669"/>
    <property type="project" value="TreeGrafter"/>
</dbReference>
<protein>
    <recommendedName>
        <fullName evidence="2">Structural maintenance of chromosomes protein 5</fullName>
    </recommendedName>
</protein>
<comment type="similarity">
    <text evidence="1">Belongs to the SMC family. SMC5 subfamily.</text>
</comment>
<dbReference type="AlphaFoldDB" id="A0A9Q0NFX6"/>
<feature type="coiled-coil region" evidence="4">
    <location>
        <begin position="131"/>
        <end position="161"/>
    </location>
</feature>
<organism evidence="5 6">
    <name type="scientific">Pseudolycoriella hygida</name>
    <dbReference type="NCBI Taxonomy" id="35572"/>
    <lineage>
        <taxon>Eukaryota</taxon>
        <taxon>Metazoa</taxon>
        <taxon>Ecdysozoa</taxon>
        <taxon>Arthropoda</taxon>
        <taxon>Hexapoda</taxon>
        <taxon>Insecta</taxon>
        <taxon>Pterygota</taxon>
        <taxon>Neoptera</taxon>
        <taxon>Endopterygota</taxon>
        <taxon>Diptera</taxon>
        <taxon>Nematocera</taxon>
        <taxon>Sciaroidea</taxon>
        <taxon>Sciaridae</taxon>
        <taxon>Pseudolycoriella</taxon>
    </lineage>
</organism>
<proteinExistence type="inferred from homology"/>
<dbReference type="PANTHER" id="PTHR45916">
    <property type="entry name" value="STRUCTURAL MAINTENANCE OF CHROMOSOMES PROTEIN 5"/>
    <property type="match status" value="1"/>
</dbReference>
<sequence>MTDLHVQKLESIKKLIDAEAAVEYNRKKQRIYIRLNAELEHRITEAKEKLNNAITLLNKIKSALDDAKEKCKYQQNIASKLTDNKKPSDARNFPYKKQFDELPETLSELIDHMNELEGQQQCLRNYNPEVLTEYENLLQDIERLKDSIEESKSNQLNLDAQMDSLFEKWYDVVANVVGNINRNFANFMMLMGFAGEVELVCGHERDYADYGIAIRVKYRNDEELQCLDRFVQSGGERAVAIAAYTLSLQQMSQVPFRCVDEINQGMDPTNERRIFEMLMKETAQPGKSQFFFVTPKLLENLPYNEYVTVSIIFNGKMVRSSTVFEKFTQPMKGDNETAKKFRYNSVLYQCKAGSQQATQSKGLRASSTYKMNCPVVVRVQFTGNNLIVTKTALTHETHSCSKEIYDHYPENMRLSAEQKAQVRKLIEAVSYLTSEKDIKAIRLQMKVPRKRFTDEVLERYYDLLTPFTYRKVEDQFNLSLKLTIILTETSEAVNFEEEQTEVKFIKQTAMSEKKLAIFMNFPDNEPKCTLCKISTCITRTFSDHLFIEGKTMQHKKNRKSRRKFSFLYFENITLFKLYKKLLFEIRLKSFSAAFSSGYPHQVIEFLFLYFFRIFIGEDSFRVEPAESSFLNVSPRVKI</sequence>
<dbReference type="GO" id="GO:0030915">
    <property type="term" value="C:Smc5-Smc6 complex"/>
    <property type="evidence" value="ECO:0007669"/>
    <property type="project" value="TreeGrafter"/>
</dbReference>
<feature type="non-terminal residue" evidence="5">
    <location>
        <position position="1"/>
    </location>
</feature>
<evidence type="ECO:0000256" key="4">
    <source>
        <dbReference type="SAM" id="Coils"/>
    </source>
</evidence>
<keyword evidence="3 4" id="KW-0175">Coiled coil</keyword>
<dbReference type="Gene3D" id="3.40.50.300">
    <property type="entry name" value="P-loop containing nucleotide triphosphate hydrolases"/>
    <property type="match status" value="1"/>
</dbReference>
<dbReference type="OrthoDB" id="10254973at2759"/>
<accession>A0A9Q0NFX6</accession>
<gene>
    <name evidence="5" type="primary">Smc5</name>
    <name evidence="5" type="ORF">Bhyg_04706</name>
</gene>
<evidence type="ECO:0000256" key="3">
    <source>
        <dbReference type="ARBA" id="ARBA00023054"/>
    </source>
</evidence>
<name>A0A9Q0NFX6_9DIPT</name>
<dbReference type="PANTHER" id="PTHR45916:SF1">
    <property type="entry name" value="STRUCTURAL MAINTENANCE OF CHROMOSOMES PROTEIN 5"/>
    <property type="match status" value="1"/>
</dbReference>
<dbReference type="GO" id="GO:0005634">
    <property type="term" value="C:nucleus"/>
    <property type="evidence" value="ECO:0007669"/>
    <property type="project" value="TreeGrafter"/>
</dbReference>
<evidence type="ECO:0000256" key="1">
    <source>
        <dbReference type="ARBA" id="ARBA00010171"/>
    </source>
</evidence>
<dbReference type="Proteomes" id="UP001151699">
    <property type="component" value="Chromosome A"/>
</dbReference>
<dbReference type="SUPFAM" id="SSF52540">
    <property type="entry name" value="P-loop containing nucleoside triphosphate hydrolases"/>
    <property type="match status" value="1"/>
</dbReference>
<comment type="caution">
    <text evidence="5">The sequence shown here is derived from an EMBL/GenBank/DDBJ whole genome shotgun (WGS) entry which is preliminary data.</text>
</comment>
<evidence type="ECO:0000313" key="6">
    <source>
        <dbReference type="Proteomes" id="UP001151699"/>
    </source>
</evidence>
<evidence type="ECO:0000313" key="5">
    <source>
        <dbReference type="EMBL" id="KAJ6649470.1"/>
    </source>
</evidence>